<reference evidence="3 4" key="1">
    <citation type="submission" date="2024-10" db="EMBL/GenBank/DDBJ databases">
        <title>Updated reference genomes for cyclostephanoid diatoms.</title>
        <authorList>
            <person name="Roberts W.R."/>
            <person name="Alverson A.J."/>
        </authorList>
    </citation>
    <scope>NUCLEOTIDE SEQUENCE [LARGE SCALE GENOMIC DNA]</scope>
    <source>
        <strain evidence="3 4">AJA232-27</strain>
    </source>
</reference>
<proteinExistence type="predicted"/>
<evidence type="ECO:0000313" key="4">
    <source>
        <dbReference type="Proteomes" id="UP001530293"/>
    </source>
</evidence>
<keyword evidence="4" id="KW-1185">Reference proteome</keyword>
<feature type="domain" description="Histone chaperone RTT106/FACT complex subunit SPT16-like middle" evidence="2">
    <location>
        <begin position="271"/>
        <end position="375"/>
    </location>
</feature>
<name>A0ABD3MUV1_9STRA</name>
<organism evidence="3 4">
    <name type="scientific">Discostella pseudostelligera</name>
    <dbReference type="NCBI Taxonomy" id="259834"/>
    <lineage>
        <taxon>Eukaryota</taxon>
        <taxon>Sar</taxon>
        <taxon>Stramenopiles</taxon>
        <taxon>Ochrophyta</taxon>
        <taxon>Bacillariophyta</taxon>
        <taxon>Coscinodiscophyceae</taxon>
        <taxon>Thalassiosirophycidae</taxon>
        <taxon>Stephanodiscales</taxon>
        <taxon>Stephanodiscaceae</taxon>
        <taxon>Discostella</taxon>
    </lineage>
</organism>
<dbReference type="Gene3D" id="2.30.29.30">
    <property type="entry name" value="Pleckstrin-homology domain (PH domain)/Phosphotyrosine-binding domain (PTB)"/>
    <property type="match status" value="1"/>
</dbReference>
<feature type="compositionally biased region" description="Polar residues" evidence="1">
    <location>
        <begin position="456"/>
        <end position="465"/>
    </location>
</feature>
<dbReference type="InterPro" id="IPR050454">
    <property type="entry name" value="RTT106/SSRP1_HistChap/FACT"/>
</dbReference>
<feature type="compositionally biased region" description="Acidic residues" evidence="1">
    <location>
        <begin position="421"/>
        <end position="433"/>
    </location>
</feature>
<comment type="caution">
    <text evidence="3">The sequence shown here is derived from an EMBL/GenBank/DDBJ whole genome shotgun (WGS) entry which is preliminary data.</text>
</comment>
<dbReference type="SUPFAM" id="SSF50729">
    <property type="entry name" value="PH domain-like"/>
    <property type="match status" value="1"/>
</dbReference>
<evidence type="ECO:0000313" key="3">
    <source>
        <dbReference type="EMBL" id="KAL3767710.1"/>
    </source>
</evidence>
<dbReference type="PANTHER" id="PTHR45849">
    <property type="entry name" value="FACT COMPLEX SUBUNIT SSRP1"/>
    <property type="match status" value="1"/>
</dbReference>
<evidence type="ECO:0000256" key="1">
    <source>
        <dbReference type="SAM" id="MobiDB-lite"/>
    </source>
</evidence>
<sequence length="528" mass="57319">MDVASFLLNCTSTLPNAEEIPALLFGDNDGEIEGEEDDDEAEVKFDNNITGAASASAETVSKATSTDTSTESSPPTLPVWVNDNTNSVEVSCINPRGKFLLNLNNNQCALANPKTPQEQIHFSATNIEHIVWFRKPEDYKKLRQLSSGGGNGKGNAKDLPGHMVLICLGDGIMFRNKALKQVCFQLPSYPHPSATTASADDVTEKSGNNKQLLTEKYWWNEFSKTLLANTTKGGIIRVHATMDKPELNSGKNNFVFRSEGESGRTTTTESMPYVGCYQGFNDGALFPLSEGLLFFKPPIFVPRSKLASISCGRGSGGSRFVDLVAQLDVDTTTDEQEGKKGNSQSDTLEFTNIHRDELNGLNDYIHQILIPAMQLDADGADEAIEKVTKSIDCNGDEGNADGSDDDDNDVAVAAVVHSCDDSDENDSNSDAELEEGKKRRRPTRAAAKSAREITRTVLQSATCDNGDSDDSVEFQEEEDSSDGSDDTDGSDDQTDVSDEDSSSESGDFEEDDMDDSDNDRKKKKARVG</sequence>
<dbReference type="EMBL" id="JALLBG020000073">
    <property type="protein sequence ID" value="KAL3767710.1"/>
    <property type="molecule type" value="Genomic_DNA"/>
</dbReference>
<dbReference type="InterPro" id="IPR013719">
    <property type="entry name" value="RTT106/SPT16-like_middle_dom"/>
</dbReference>
<protein>
    <recommendedName>
        <fullName evidence="2">Histone chaperone RTT106/FACT complex subunit SPT16-like middle domain-containing protein</fullName>
    </recommendedName>
</protein>
<gene>
    <name evidence="3" type="ORF">ACHAWU_010334</name>
</gene>
<dbReference type="InterPro" id="IPR011993">
    <property type="entry name" value="PH-like_dom_sf"/>
</dbReference>
<dbReference type="Pfam" id="PF08512">
    <property type="entry name" value="Rttp106-like_middle"/>
    <property type="match status" value="1"/>
</dbReference>
<dbReference type="Proteomes" id="UP001530293">
    <property type="component" value="Unassembled WGS sequence"/>
</dbReference>
<feature type="region of interest" description="Disordered" evidence="1">
    <location>
        <begin position="418"/>
        <end position="528"/>
    </location>
</feature>
<dbReference type="AlphaFoldDB" id="A0ABD3MUV1"/>
<accession>A0ABD3MUV1</accession>
<feature type="compositionally biased region" description="Low complexity" evidence="1">
    <location>
        <begin position="61"/>
        <end position="74"/>
    </location>
</feature>
<evidence type="ECO:0000259" key="2">
    <source>
        <dbReference type="SMART" id="SM01287"/>
    </source>
</evidence>
<dbReference type="PANTHER" id="PTHR45849:SF1">
    <property type="entry name" value="FACT COMPLEX SUBUNIT SSRP1"/>
    <property type="match status" value="1"/>
</dbReference>
<feature type="region of interest" description="Disordered" evidence="1">
    <location>
        <begin position="54"/>
        <end position="78"/>
    </location>
</feature>
<dbReference type="SMART" id="SM01287">
    <property type="entry name" value="Rtt106"/>
    <property type="match status" value="1"/>
</dbReference>
<feature type="compositionally biased region" description="Acidic residues" evidence="1">
    <location>
        <begin position="466"/>
        <end position="517"/>
    </location>
</feature>